<dbReference type="PANTHER" id="PTHR45527:SF12">
    <property type="entry name" value="NONRIBOSOMAL PEPTIDE SYNTHETASE IVOA"/>
    <property type="match status" value="1"/>
</dbReference>
<evidence type="ECO:0000256" key="3">
    <source>
        <dbReference type="ARBA" id="ARBA00022598"/>
    </source>
</evidence>
<name>A0A2C5Z850_9HYPO</name>
<gene>
    <name evidence="6" type="ORF">CDD80_7450</name>
</gene>
<dbReference type="InterPro" id="IPR001242">
    <property type="entry name" value="Condensation_dom"/>
</dbReference>
<dbReference type="Proteomes" id="UP000226431">
    <property type="component" value="Unassembled WGS sequence"/>
</dbReference>
<dbReference type="Pfam" id="PF00501">
    <property type="entry name" value="AMP-binding"/>
    <property type="match status" value="3"/>
</dbReference>
<dbReference type="Gene3D" id="3.30.559.10">
    <property type="entry name" value="Chloramphenicol acetyltransferase-like domain"/>
    <property type="match status" value="3"/>
</dbReference>
<evidence type="ECO:0000313" key="7">
    <source>
        <dbReference type="Proteomes" id="UP000226431"/>
    </source>
</evidence>
<feature type="domain" description="Carrier" evidence="5">
    <location>
        <begin position="434"/>
        <end position="510"/>
    </location>
</feature>
<reference evidence="6 7" key="1">
    <citation type="submission" date="2017-06" db="EMBL/GenBank/DDBJ databases">
        <title>Ant-infecting Ophiocordyceps genomes reveal a high diversity of potential behavioral manipulation genes and a possible major role for enterotoxins.</title>
        <authorList>
            <person name="De Bekker C."/>
            <person name="Evans H.C."/>
            <person name="Brachmann A."/>
            <person name="Hughes D.P."/>
        </authorList>
    </citation>
    <scope>NUCLEOTIDE SEQUENCE [LARGE SCALE GENOMIC DNA]</scope>
    <source>
        <strain evidence="6 7">Map16</strain>
    </source>
</reference>
<dbReference type="SUPFAM" id="SSF56801">
    <property type="entry name" value="Acetyl-CoA synthetase-like"/>
    <property type="match status" value="3"/>
</dbReference>
<comment type="caution">
    <text evidence="6">The sequence shown here is derived from an EMBL/GenBank/DDBJ whole genome shotgun (WGS) entry which is preliminary data.</text>
</comment>
<dbReference type="STRING" id="2004952.A0A2C5Z850"/>
<dbReference type="FunFam" id="3.30.559.10:FF:000016">
    <property type="entry name" value="Nonribosomal peptide synthase Pes1"/>
    <property type="match status" value="1"/>
</dbReference>
<dbReference type="GO" id="GO:0005737">
    <property type="term" value="C:cytoplasm"/>
    <property type="evidence" value="ECO:0007669"/>
    <property type="project" value="TreeGrafter"/>
</dbReference>
<feature type="region of interest" description="Disordered" evidence="4">
    <location>
        <begin position="873"/>
        <end position="902"/>
    </location>
</feature>
<accession>A0A2C5Z850</accession>
<dbReference type="CDD" id="cd19534">
    <property type="entry name" value="E_NRPS"/>
    <property type="match status" value="1"/>
</dbReference>
<evidence type="ECO:0000313" key="6">
    <source>
        <dbReference type="EMBL" id="PHH78035.1"/>
    </source>
</evidence>
<keyword evidence="3" id="KW-0436">Ligase</keyword>
<dbReference type="PANTHER" id="PTHR45527">
    <property type="entry name" value="NONRIBOSOMAL PEPTIDE SYNTHETASE"/>
    <property type="match status" value="1"/>
</dbReference>
<dbReference type="FunFam" id="3.30.300.30:FF:000015">
    <property type="entry name" value="Nonribosomal peptide synthase SidD"/>
    <property type="match status" value="2"/>
</dbReference>
<evidence type="ECO:0000259" key="5">
    <source>
        <dbReference type="PROSITE" id="PS50075"/>
    </source>
</evidence>
<dbReference type="CDD" id="cd19542">
    <property type="entry name" value="CT_NRPS-like"/>
    <property type="match status" value="1"/>
</dbReference>
<dbReference type="OrthoDB" id="416786at2759"/>
<dbReference type="InterPro" id="IPR023213">
    <property type="entry name" value="CAT-like_dom_sf"/>
</dbReference>
<dbReference type="InterPro" id="IPR020845">
    <property type="entry name" value="AMP-binding_CS"/>
</dbReference>
<sequence length="3325" mass="361769">MGSPAERLVNGLSDLSMHALDAVRAEPIEACVHGLIKLHAAQRPSAPAICSRDGELSYAQLDVLSSRLSRQWGLRPATPAVLCVEGSLLAPIAALAVIKSGAVAVVLDLEQPQDRLRAIISRLTDPVVISCSNNAPIARKLGPGPVIVIDVDTLSAPAHDHSTASLPVVVSPSDTLCLIFLPDASDNPTGAAISHRDMSSAIVYQQRNLGYAVDCRTLDVAPRGSYSAWCNLLHTLANGGCLCVPSHWDRRKDVWSSAATLRANTAHVTPDLALDLLHKSGPAGRMRLTLVGQPSAAPTQGRDSCSDEKLASLGDGVCAFLSDPQSSHPLGRIVSQLRPEGPLFGPEPASLTILTPPSIASFWSGCDGWISSIGDVVRGSDGKCFVRGTSTNSIDGEAKSQSRQDSEPSEDSIDNLQFSSESEETLDTPEAEQADASETEQLLLPVWAQALHISSEKISGDDDFYELGGDAAKGLRLHALARDQGLHFSLRDLFRGTSLRHLAMRTSQGRPNSTPGVPPFSLLASITHMEESRAQVAQLCRAQTSQVVDILPCSPLQEGLLALTQRLPGSYVAQHIYEIDEGISLSRLRRAWDQVVAMNPVLRTRVVSLPGQGLVQVVLEQGASWSSATDLNDYQRQHSEADQQMGLGTPLSRFAILDAGAGARPCLLWEIHHALYDGWSLPLVMGEVESAYYGEAGQDLEPMTGFIKYIRDRDEVAAKEFWRGQFAGIQEAHFPRPRPTTAASPSAAQMSLTVPNLGWGRSDFTPATMARAAWAVVTARGAGSDEALYGVTVTGRQAPVDGIERMAGPAIATVPMRVPVDWEGSVQRLLEAVQRQSTDMIPFEQTGLQNIRRMGSEAAMACGFRSLMVVQPGASGSDGDGESRPFLSKPSIGGEDDEQQEKELAPTTYPIEVECHLGADEARLRLDFNPDAVDRREMEAIAESFTNVLRKLADRSLAQEKVGSLVATQPDRVEKALSWNATVPEPVEQCVHHIIARRVHERPLAPALRAWDGELTYRDLDERSTALALRLVSRGVGGTLVPVLFEKSAWMPVAVLAVLKAGGALVALETKDPEDRLRTIASQATSPVFLSSVRNAALARRLAGEGKMEVEVVGGSQNEQADAEPQHALSLLPTVVPSSLLYVVFTSGSTGTPKGVMISHRSFCSAIAYQQSFLDYNQNARVLDFASCAFDVSWSNLFNTLTSGACLCIPSPEERENDLAGCLSKYDITFADLTPSVARALGPDVLSGLSTMILGGEAPLPSDASLAGGKTHIINAYGPAECTPTATLSTLNATDVCIGRGLGICTWIVDVDGADSLTPVGDVGELWIEGPLVGDGYLNDAERTATAFIRDPAWLQRAVGRRGVVYRTGDLVRYRDDGTLVFIGRKDTQVKIRGQRVELAEVESCVRRLMDSDDVQVVAEAIQPPGANNPVLVAMIALSGAEAMADDELDKAVRKATEGLSDRLRQAVPSYMVPAAYIPVREMPVTTAGKTDRRRLRAIGVSLWAQHRADKKTESTQPATEMESILQKVWMSVLNLTAEEASVEAGFASLGGDSISAMQLVSRCRLHNVMFTVSDILQSNTIRKLASLYKPVASTTGSELLKAIEQDEEDDPTAEFDLSPMQHSFFRDYPDGLNHFNQSFLLDLGQDVTTRALKDALVALVDRHAMLRARFQKDSKSGVWKQRIEEEGPDSFAFSEHKVANRDEVGIIGQRRQNKLDICKGPVFACDLFRLPDGGQVVLLSAHHLVIDLVSWRILWNDVEEHVRLGEPLTQKTLSFRSWCAAQAKIGSSLSPLSVLPYPIPEPELDFWGLAPEKNTFGDCDTLDVSLSREVSKLLFGKCNDSLKTEALDLILGALSFSFAQTFPERSVPAIWIEGHGREQLEADLPTDVSGTIGWFTTMYPLAVPITPGQPVTHAVRLVKDTRRRVPRMGLPFYACQHYSESGRQAFQGHDVYEIVFNFTGRFQQLEREEGLFKSSQGSDESDVKIVEIAKSARRFLMLEIGAGVADNMLSVTFNYHKSMKHLDRLREWSHNFVDVLESAVTELAASPVGFTLSDLPLTQLSYRGLDSLLTEQLPRMGIEPRQIQNIYPCSPLQEGMLLSSVKGAASYITYTIWRCNSTGPDAQPVSPSRLEEAWKKVVSRHSILSTVFALHPEGNGFLQIVLDKPSIRVTQLEAGSDAPTDILSRLPESTFADNEPEHAFIICRSDQTGEVACRLDMSHALTDAHSASLLLTELGTAYNGTGELAVAPAFVEIIRYINSTPRSQIVSTWTSLLDKVKPCEFPLSPLAVEGDEEKFTELSCNAELHMSINEFCKRTELMPSAVIQVAWGMTMSHMTGMNDVCFGYLVSGRDAPVKGVESLVGPLANLLISRVDLGASARQVLETTSERLKQHMSIQHVSLAEIQHHLGHSGRRLFNTSLALRANEKEKVGVESGLSFDILSGGDSHEFDVKCNASIGGADIDISVEFREPHVSRKAALEARDTLERAIGYILTNTYPSTDIQDDIDVETTTLYDGFFKHMTGVEDSAARSFWTDQFASTQGIHFPLPKPGLSHAVLDGSVQLDIGQLDWQSGDFDAETLIRSAWSVLAARLMCSDESLFGAMSKHSVEPMPIRVVVDWEKSVGSLLEEVQRQTTAMKPFGRMSLDRIRRFNEDAALACGFQTLLTDEETKEGRVSHSLEVIVRGEGITIRFDSRVMEEVRVSRLVHQFEHVLGQMLDPDMRQKKLRQVTAASKRDIDDVWRWNAEVPPMISGCIHDDIVANVETRPDASAIDAWDGGMTYKQLEEASRKLAIRLMKSGVGVGSIVPLCFEKSMWMPVAALAVMRAGGASVAVDTTQPMERIGTMTSQVFAALPRPKVILSSVANEAMVGQLQADEVIVIGRDTLDSLEEDDKSYELPAVAPTDVLYVVFTSGSTGKPKGVVITHQNFYTATHTQRTLLGIKSDSRVFDFSSYAFDVAWLNLLKALTAGACLCIPSAAEREDDLGGCLTKYGITVVDLTPAVARVIEPRGVLSTLDTLILGGEAVSSSDADLVGDKTQVMVAYGPAECTPTCSIMNLTQTRSPGIGHGVSMCLWVVDLENADELAPVGATGELWLEGPLVGLGYLNEPEKTAASFFQDPAWLTRGSADGKRPGRRGRVYRTGDLVQQLEDGSFLFVGRKDTQVKIRGQRVELGDIEHHVQQTLEEVGTLAKVNVAAETIQPRGVESKMLVAFVAAEGTTSTTTTIEEEIQRASAAAMEKLAKALPVYMVPTLFIPIPALPMSPTGKIDRRRLKEQGSHLTAKEVATLSRRGDGQRRAPQTESERVLRSLWAEVLGVEEESGVWVLG</sequence>
<dbReference type="PROSITE" id="PS00455">
    <property type="entry name" value="AMP_BINDING"/>
    <property type="match status" value="2"/>
</dbReference>
<dbReference type="FunFam" id="3.30.559.30:FF:000002">
    <property type="entry name" value="Nonribosomal peptide synthase Pes1"/>
    <property type="match status" value="1"/>
</dbReference>
<dbReference type="InterPro" id="IPR009081">
    <property type="entry name" value="PP-bd_ACP"/>
</dbReference>
<evidence type="ECO:0000256" key="4">
    <source>
        <dbReference type="SAM" id="MobiDB-lite"/>
    </source>
</evidence>
<dbReference type="PROSITE" id="PS50075">
    <property type="entry name" value="CARRIER"/>
    <property type="match status" value="2"/>
</dbReference>
<feature type="region of interest" description="Disordered" evidence="4">
    <location>
        <begin position="388"/>
        <end position="413"/>
    </location>
</feature>
<dbReference type="Gene3D" id="1.10.1200.10">
    <property type="entry name" value="ACP-like"/>
    <property type="match status" value="2"/>
</dbReference>
<dbReference type="GO" id="GO:0031177">
    <property type="term" value="F:phosphopantetheine binding"/>
    <property type="evidence" value="ECO:0007669"/>
    <property type="project" value="TreeGrafter"/>
</dbReference>
<keyword evidence="7" id="KW-1185">Reference proteome</keyword>
<dbReference type="InterPro" id="IPR036736">
    <property type="entry name" value="ACP-like_sf"/>
</dbReference>
<keyword evidence="1" id="KW-0596">Phosphopantetheine</keyword>
<dbReference type="InterPro" id="IPR045851">
    <property type="entry name" value="AMP-bd_C_sf"/>
</dbReference>
<feature type="compositionally biased region" description="Basic and acidic residues" evidence="4">
    <location>
        <begin position="396"/>
        <end position="406"/>
    </location>
</feature>
<dbReference type="SUPFAM" id="SSF52777">
    <property type="entry name" value="CoA-dependent acyltransferases"/>
    <property type="match status" value="7"/>
</dbReference>
<dbReference type="GO" id="GO:0043041">
    <property type="term" value="P:amino acid activation for nonribosomal peptide biosynthetic process"/>
    <property type="evidence" value="ECO:0007669"/>
    <property type="project" value="TreeGrafter"/>
</dbReference>
<protein>
    <recommendedName>
        <fullName evidence="5">Carrier domain-containing protein</fullName>
    </recommendedName>
</protein>
<dbReference type="CDD" id="cd19545">
    <property type="entry name" value="FUM14_C_NRPS-like"/>
    <property type="match status" value="1"/>
</dbReference>
<feature type="domain" description="Carrier" evidence="5">
    <location>
        <begin position="1517"/>
        <end position="1593"/>
    </location>
</feature>
<dbReference type="SUPFAM" id="SSF47336">
    <property type="entry name" value="ACP-like"/>
    <property type="match status" value="2"/>
</dbReference>
<dbReference type="GO" id="GO:0044550">
    <property type="term" value="P:secondary metabolite biosynthetic process"/>
    <property type="evidence" value="ECO:0007669"/>
    <property type="project" value="TreeGrafter"/>
</dbReference>
<dbReference type="EMBL" id="NJES01000094">
    <property type="protein sequence ID" value="PHH78035.1"/>
    <property type="molecule type" value="Genomic_DNA"/>
</dbReference>
<keyword evidence="2" id="KW-0597">Phosphoprotein</keyword>
<dbReference type="InterPro" id="IPR010071">
    <property type="entry name" value="AA_adenyl_dom"/>
</dbReference>
<dbReference type="Gene3D" id="3.40.50.12780">
    <property type="entry name" value="N-terminal domain of ligase-like"/>
    <property type="match status" value="3"/>
</dbReference>
<dbReference type="Gene3D" id="3.30.559.30">
    <property type="entry name" value="Nonribosomal peptide synthetase, condensation domain"/>
    <property type="match status" value="4"/>
</dbReference>
<evidence type="ECO:0000256" key="2">
    <source>
        <dbReference type="ARBA" id="ARBA00022553"/>
    </source>
</evidence>
<dbReference type="InterPro" id="IPR000873">
    <property type="entry name" value="AMP-dep_synth/lig_dom"/>
</dbReference>
<organism evidence="6 7">
    <name type="scientific">Ophiocordyceps camponoti-rufipedis</name>
    <dbReference type="NCBI Taxonomy" id="2004952"/>
    <lineage>
        <taxon>Eukaryota</taxon>
        <taxon>Fungi</taxon>
        <taxon>Dikarya</taxon>
        <taxon>Ascomycota</taxon>
        <taxon>Pezizomycotina</taxon>
        <taxon>Sordariomycetes</taxon>
        <taxon>Hypocreomycetidae</taxon>
        <taxon>Hypocreales</taxon>
        <taxon>Ophiocordycipitaceae</taxon>
        <taxon>Ophiocordyceps</taxon>
    </lineage>
</organism>
<dbReference type="Pfam" id="PF00668">
    <property type="entry name" value="Condensation"/>
    <property type="match status" value="3"/>
</dbReference>
<proteinExistence type="predicted"/>
<evidence type="ECO:0000256" key="1">
    <source>
        <dbReference type="ARBA" id="ARBA00022450"/>
    </source>
</evidence>
<dbReference type="Gene3D" id="3.30.300.30">
    <property type="match status" value="2"/>
</dbReference>
<dbReference type="Pfam" id="PF00550">
    <property type="entry name" value="PP-binding"/>
    <property type="match status" value="2"/>
</dbReference>
<dbReference type="NCBIfam" id="TIGR01733">
    <property type="entry name" value="AA-adenyl-dom"/>
    <property type="match status" value="2"/>
</dbReference>
<dbReference type="InterPro" id="IPR042099">
    <property type="entry name" value="ANL_N_sf"/>
</dbReference>
<dbReference type="GO" id="GO:0016874">
    <property type="term" value="F:ligase activity"/>
    <property type="evidence" value="ECO:0007669"/>
    <property type="project" value="UniProtKB-KW"/>
</dbReference>
<dbReference type="CDD" id="cd05918">
    <property type="entry name" value="A_NRPS_SidN3_like"/>
    <property type="match status" value="2"/>
</dbReference>